<comment type="caution">
    <text evidence="3">The sequence shown here is derived from an EMBL/GenBank/DDBJ whole genome shotgun (WGS) entry which is preliminary data.</text>
</comment>
<keyword evidence="4" id="KW-1185">Reference proteome</keyword>
<dbReference type="Proteomes" id="UP001430755">
    <property type="component" value="Unassembled WGS sequence"/>
</dbReference>
<dbReference type="SUPFAM" id="SSF52343">
    <property type="entry name" value="Ferredoxin reductase-like, C-terminal NADP-linked domain"/>
    <property type="match status" value="1"/>
</dbReference>
<proteinExistence type="predicted"/>
<reference evidence="3" key="1">
    <citation type="submission" date="2021-11" db="EMBL/GenBank/DDBJ databases">
        <title>A Novel Adlercreutzia Species, isolated from a Allomyrina dichotoma larva feces.</title>
        <authorList>
            <person name="Suh M.K."/>
        </authorList>
    </citation>
    <scope>NUCLEOTIDE SEQUENCE</scope>
    <source>
        <strain evidence="3">JBNU-10</strain>
    </source>
</reference>
<dbReference type="PANTHER" id="PTHR43513:SF3">
    <property type="entry name" value="DIHYDROOROTATE DEHYDROGENASE B (NAD(+)), ELECTRON TRANSFER SUBUNIT-RELATED"/>
    <property type="match status" value="1"/>
</dbReference>
<dbReference type="InterPro" id="IPR050353">
    <property type="entry name" value="PyrK_electron_transfer"/>
</dbReference>
<dbReference type="SUPFAM" id="SSF63380">
    <property type="entry name" value="Riboflavin synthase domain-like"/>
    <property type="match status" value="1"/>
</dbReference>
<dbReference type="CDD" id="cd06219">
    <property type="entry name" value="DHOD_e_trans_like1"/>
    <property type="match status" value="1"/>
</dbReference>
<dbReference type="PANTHER" id="PTHR43513">
    <property type="entry name" value="DIHYDROOROTATE DEHYDROGENASE B (NAD(+)), ELECTRON TRANSFER SUBUNIT"/>
    <property type="match status" value="1"/>
</dbReference>
<feature type="region of interest" description="Disordered" evidence="1">
    <location>
        <begin position="350"/>
        <end position="398"/>
    </location>
</feature>
<dbReference type="EMBL" id="JAJMLW010000001">
    <property type="protein sequence ID" value="MCI2241378.1"/>
    <property type="molecule type" value="Genomic_DNA"/>
</dbReference>
<feature type="compositionally biased region" description="Low complexity" evidence="1">
    <location>
        <begin position="350"/>
        <end position="375"/>
    </location>
</feature>
<dbReference type="InterPro" id="IPR017927">
    <property type="entry name" value="FAD-bd_FR_type"/>
</dbReference>
<dbReference type="Gene3D" id="3.40.50.80">
    <property type="entry name" value="Nucleotide-binding domain of ferredoxin-NADP reductase (FNR) module"/>
    <property type="match status" value="1"/>
</dbReference>
<accession>A0ABS9WET8</accession>
<feature type="domain" description="FAD-binding FR-type" evidence="2">
    <location>
        <begin position="1"/>
        <end position="95"/>
    </location>
</feature>
<dbReference type="Gene3D" id="2.40.30.10">
    <property type="entry name" value="Translation factors"/>
    <property type="match status" value="1"/>
</dbReference>
<organism evidence="3 4">
    <name type="scientific">Adlercreutzia faecimuris</name>
    <dbReference type="NCBI Taxonomy" id="2897341"/>
    <lineage>
        <taxon>Bacteria</taxon>
        <taxon>Bacillati</taxon>
        <taxon>Actinomycetota</taxon>
        <taxon>Coriobacteriia</taxon>
        <taxon>Eggerthellales</taxon>
        <taxon>Eggerthellaceae</taxon>
        <taxon>Adlercreutzia</taxon>
    </lineage>
</organism>
<dbReference type="InterPro" id="IPR017938">
    <property type="entry name" value="Riboflavin_synthase-like_b-brl"/>
</dbReference>
<dbReference type="RefSeq" id="WP_242163486.1">
    <property type="nucleotide sequence ID" value="NZ_JAJMLW010000001.1"/>
</dbReference>
<name>A0ABS9WET8_9ACTN</name>
<evidence type="ECO:0000259" key="2">
    <source>
        <dbReference type="PROSITE" id="PS51384"/>
    </source>
</evidence>
<dbReference type="InterPro" id="IPR019480">
    <property type="entry name" value="Dihydroorotate_DH_Fe-S-bd"/>
</dbReference>
<protein>
    <submittedName>
        <fullName evidence="3">Sulfide/dihydroorotate dehydrogenase-like FAD/NAD-binding protein</fullName>
    </submittedName>
</protein>
<evidence type="ECO:0000313" key="3">
    <source>
        <dbReference type="EMBL" id="MCI2241378.1"/>
    </source>
</evidence>
<dbReference type="Pfam" id="PF10418">
    <property type="entry name" value="DHODB_Fe-S_bind"/>
    <property type="match status" value="1"/>
</dbReference>
<dbReference type="PROSITE" id="PS51384">
    <property type="entry name" value="FAD_FR"/>
    <property type="match status" value="1"/>
</dbReference>
<gene>
    <name evidence="3" type="ORF">LPT13_03300</name>
</gene>
<dbReference type="InterPro" id="IPR039261">
    <property type="entry name" value="FNR_nucleotide-bd"/>
</dbReference>
<dbReference type="NCBIfam" id="NF004862">
    <property type="entry name" value="PRK06222.1"/>
    <property type="match status" value="1"/>
</dbReference>
<evidence type="ECO:0000313" key="4">
    <source>
        <dbReference type="Proteomes" id="UP001430755"/>
    </source>
</evidence>
<sequence length="398" mass="41514">MYPIESVEALNDEVTRMVVRAPDIARKIRPGQFIMLRIDERGERIPLTMNDCDPEAGTVTIVFQAVGATTMRLATLKAGDALLDFVGPLGNPTELEGARRACVVGGGLGTAIAYPQAKWLRDHGCEVDVITGFRTADLIIMEDEIEAVASRSIVMTDDGSNGNKGVVTEPLQRWIDEGAGYDLVLAVGPVIMMKFVAKTTEPHGIRTLVSLNPLMIDGTGMCGGCRVKVGGEYLHACVDGPDFDGHLVDYDDAMRRGVMYRGYEGSAREAMAKRLASEARDCDVAAGLRAADGGACGAAGDGGRARRAARGRITLDAATEAQLAAMEPEKAKKVRAALEAKAAREAAAAAAERAERAGAGQSAADADDASAARAAGAGGAAGAGRAARLARADEGRGE</sequence>
<evidence type="ECO:0000256" key="1">
    <source>
        <dbReference type="SAM" id="MobiDB-lite"/>
    </source>
</evidence>